<keyword evidence="2" id="KW-1185">Reference proteome</keyword>
<evidence type="ECO:0000313" key="1">
    <source>
        <dbReference type="EMBL" id="KXF80467.1"/>
    </source>
</evidence>
<reference evidence="1 2" key="1">
    <citation type="submission" date="2015-11" db="EMBL/GenBank/DDBJ databases">
        <title>Genomic Taxonomy of the Vibrionaceae.</title>
        <authorList>
            <person name="Gomez-Gil B."/>
            <person name="Enciso-Ibarra J."/>
        </authorList>
    </citation>
    <scope>NUCLEOTIDE SEQUENCE [LARGE SCALE GENOMIC DNA]</scope>
    <source>
        <strain evidence="1 2">CAIM 912</strain>
    </source>
</reference>
<name>A0A135I4W7_9GAMM</name>
<dbReference type="STRING" id="294935.ATN88_22220"/>
<proteinExistence type="predicted"/>
<dbReference type="InterPro" id="IPR011008">
    <property type="entry name" value="Dimeric_a/b-barrel"/>
</dbReference>
<dbReference type="SUPFAM" id="SSF54909">
    <property type="entry name" value="Dimeric alpha+beta barrel"/>
    <property type="match status" value="1"/>
</dbReference>
<dbReference type="AlphaFoldDB" id="A0A135I4W7"/>
<dbReference type="Pfam" id="PF07237">
    <property type="entry name" value="DUF1428"/>
    <property type="match status" value="1"/>
</dbReference>
<gene>
    <name evidence="1" type="ORF">ATN88_22220</name>
</gene>
<dbReference type="OrthoDB" id="9792392at2"/>
<dbReference type="Proteomes" id="UP000070529">
    <property type="component" value="Unassembled WGS sequence"/>
</dbReference>
<sequence>MLYVDGLVTALPAKNKDTYQQLVKDAVPLMRSYGAIQVVHCSDKPTHQNVTQEDYETAKGVVVFSWIIWPSREVRDRGMEKMLSDPRFDDVMNPHSLEGERLELDPSFVPKFH</sequence>
<dbReference type="EMBL" id="LNTY01000051">
    <property type="protein sequence ID" value="KXF80467.1"/>
    <property type="molecule type" value="Genomic_DNA"/>
</dbReference>
<comment type="caution">
    <text evidence="1">The sequence shown here is derived from an EMBL/GenBank/DDBJ whole genome shotgun (WGS) entry which is preliminary data.</text>
</comment>
<dbReference type="RefSeq" id="WP_067419362.1">
    <property type="nucleotide sequence ID" value="NZ_LNTY01000051.1"/>
</dbReference>
<accession>A0A135I4W7</accession>
<organism evidence="1 2">
    <name type="scientific">Enterovibrio coralii</name>
    <dbReference type="NCBI Taxonomy" id="294935"/>
    <lineage>
        <taxon>Bacteria</taxon>
        <taxon>Pseudomonadati</taxon>
        <taxon>Pseudomonadota</taxon>
        <taxon>Gammaproteobacteria</taxon>
        <taxon>Vibrionales</taxon>
        <taxon>Vibrionaceae</taxon>
        <taxon>Enterovibrio</taxon>
    </lineage>
</organism>
<dbReference type="InterPro" id="IPR009874">
    <property type="entry name" value="DUF1428"/>
</dbReference>
<dbReference type="Gene3D" id="3.30.70.100">
    <property type="match status" value="1"/>
</dbReference>
<protein>
    <recommendedName>
        <fullName evidence="3">DUF1428 domain-containing protein</fullName>
    </recommendedName>
</protein>
<evidence type="ECO:0000313" key="2">
    <source>
        <dbReference type="Proteomes" id="UP000070529"/>
    </source>
</evidence>
<evidence type="ECO:0008006" key="3">
    <source>
        <dbReference type="Google" id="ProtNLM"/>
    </source>
</evidence>